<comment type="caution">
    <text evidence="1">The sequence shown here is derived from an EMBL/GenBank/DDBJ whole genome shotgun (WGS) entry which is preliminary data.</text>
</comment>
<dbReference type="GeneID" id="70244162"/>
<protein>
    <submittedName>
        <fullName evidence="1">Uncharacterized protein</fullName>
    </submittedName>
</protein>
<name>A0AAD4KVK1_9EURO</name>
<keyword evidence="2" id="KW-1185">Reference proteome</keyword>
<organism evidence="1 2">
    <name type="scientific">Talaromyces proteolyticus</name>
    <dbReference type="NCBI Taxonomy" id="1131652"/>
    <lineage>
        <taxon>Eukaryota</taxon>
        <taxon>Fungi</taxon>
        <taxon>Dikarya</taxon>
        <taxon>Ascomycota</taxon>
        <taxon>Pezizomycotina</taxon>
        <taxon>Eurotiomycetes</taxon>
        <taxon>Eurotiomycetidae</taxon>
        <taxon>Eurotiales</taxon>
        <taxon>Trichocomaceae</taxon>
        <taxon>Talaromyces</taxon>
        <taxon>Talaromyces sect. Bacilispori</taxon>
    </lineage>
</organism>
<dbReference type="AlphaFoldDB" id="A0AAD4KVK1"/>
<reference evidence="1" key="1">
    <citation type="submission" date="2021-12" db="EMBL/GenBank/DDBJ databases">
        <title>Convergent genome expansion in fungi linked to evolution of root-endophyte symbiosis.</title>
        <authorList>
            <consortium name="DOE Joint Genome Institute"/>
            <person name="Ke Y.-H."/>
            <person name="Bonito G."/>
            <person name="Liao H.-L."/>
            <person name="Looney B."/>
            <person name="Rojas-Flechas A."/>
            <person name="Nash J."/>
            <person name="Hameed K."/>
            <person name="Schadt C."/>
            <person name="Martin F."/>
            <person name="Crous P.W."/>
            <person name="Miettinen O."/>
            <person name="Magnuson J.K."/>
            <person name="Labbe J."/>
            <person name="Jacobson D."/>
            <person name="Doktycz M.J."/>
            <person name="Veneault-Fourrey C."/>
            <person name="Kuo A."/>
            <person name="Mondo S."/>
            <person name="Calhoun S."/>
            <person name="Riley R."/>
            <person name="Ohm R."/>
            <person name="LaButti K."/>
            <person name="Andreopoulos B."/>
            <person name="Pangilinan J."/>
            <person name="Nolan M."/>
            <person name="Tritt A."/>
            <person name="Clum A."/>
            <person name="Lipzen A."/>
            <person name="Daum C."/>
            <person name="Barry K."/>
            <person name="Grigoriev I.V."/>
            <person name="Vilgalys R."/>
        </authorList>
    </citation>
    <scope>NUCLEOTIDE SEQUENCE</scope>
    <source>
        <strain evidence="1">PMI_201</strain>
    </source>
</reference>
<evidence type="ECO:0000313" key="2">
    <source>
        <dbReference type="Proteomes" id="UP001201262"/>
    </source>
</evidence>
<gene>
    <name evidence="1" type="ORF">BGW36DRAFT_357438</name>
</gene>
<sequence>MMKRNIYGPGSHSTSEDRGWRLEQYAVRQRRPIEKGKGRTRHSLISWSWSFVRKGIEQGFPTLRGSVLNCLQIYREENFVSERWATIWDYINICRGVWVNNTTPIRNILEIDGASYHPDLMPMSVLAHVIRTITNKRGFSMDESPYWKRVPIGGLKHRGRYEDE</sequence>
<dbReference type="EMBL" id="JAJTJA010000004">
    <property type="protein sequence ID" value="KAH8700794.1"/>
    <property type="molecule type" value="Genomic_DNA"/>
</dbReference>
<dbReference type="Proteomes" id="UP001201262">
    <property type="component" value="Unassembled WGS sequence"/>
</dbReference>
<dbReference type="RefSeq" id="XP_046074500.1">
    <property type="nucleotide sequence ID" value="XM_046213875.1"/>
</dbReference>
<accession>A0AAD4KVK1</accession>
<evidence type="ECO:0000313" key="1">
    <source>
        <dbReference type="EMBL" id="KAH8700794.1"/>
    </source>
</evidence>
<proteinExistence type="predicted"/>